<dbReference type="PANTHER" id="PTHR11669">
    <property type="entry name" value="REPLICATION FACTOR C / DNA POLYMERASE III GAMMA-TAU SUBUNIT"/>
    <property type="match status" value="1"/>
</dbReference>
<keyword evidence="8 11" id="KW-0067">ATP-binding</keyword>
<dbReference type="Gene3D" id="1.10.8.60">
    <property type="match status" value="1"/>
</dbReference>
<evidence type="ECO:0000256" key="8">
    <source>
        <dbReference type="ARBA" id="ARBA00022840"/>
    </source>
</evidence>
<comment type="catalytic activity">
    <reaction evidence="10 11">
        <text>DNA(n) + a 2'-deoxyribonucleoside 5'-triphosphate = DNA(n+1) + diphosphate</text>
        <dbReference type="Rhea" id="RHEA:22508"/>
        <dbReference type="Rhea" id="RHEA-COMP:17339"/>
        <dbReference type="Rhea" id="RHEA-COMP:17340"/>
        <dbReference type="ChEBI" id="CHEBI:33019"/>
        <dbReference type="ChEBI" id="CHEBI:61560"/>
        <dbReference type="ChEBI" id="CHEBI:173112"/>
        <dbReference type="EC" id="2.7.7.7"/>
    </reaction>
</comment>
<proteinExistence type="inferred from homology"/>
<dbReference type="InterPro" id="IPR003593">
    <property type="entry name" value="AAA+_ATPase"/>
</dbReference>
<keyword evidence="5" id="KW-0479">Metal-binding</keyword>
<keyword evidence="9 11" id="KW-0239">DNA-directed DNA polymerase</keyword>
<dbReference type="GO" id="GO:0003887">
    <property type="term" value="F:DNA-directed DNA polymerase activity"/>
    <property type="evidence" value="ECO:0007669"/>
    <property type="project" value="UniProtKB-KW"/>
</dbReference>
<keyword evidence="3 11" id="KW-0548">Nucleotidyltransferase</keyword>
<dbReference type="Pfam" id="PF22608">
    <property type="entry name" value="DNAX_ATPase_lid"/>
    <property type="match status" value="1"/>
</dbReference>
<dbReference type="EMBL" id="PETL01000325">
    <property type="protein sequence ID" value="PIV63551.1"/>
    <property type="molecule type" value="Genomic_DNA"/>
</dbReference>
<evidence type="ECO:0000256" key="6">
    <source>
        <dbReference type="ARBA" id="ARBA00022741"/>
    </source>
</evidence>
<keyword evidence="7" id="KW-0862">Zinc</keyword>
<comment type="function">
    <text evidence="11">DNA polymerase III is a complex, multichain enzyme responsible for most of the replicative synthesis in bacteria. This DNA polymerase also exhibits 3' to 5' exonuclease activity.</text>
</comment>
<dbReference type="FunFam" id="1.10.8.60:FF:000013">
    <property type="entry name" value="DNA polymerase III subunit gamma/tau"/>
    <property type="match status" value="1"/>
</dbReference>
<organism evidence="13 14">
    <name type="scientific">bacterium (Candidatus Ratteibacteria) CG01_land_8_20_14_3_00_40_19</name>
    <dbReference type="NCBI Taxonomy" id="2014290"/>
    <lineage>
        <taxon>Bacteria</taxon>
        <taxon>Candidatus Ratteibacteria</taxon>
    </lineage>
</organism>
<dbReference type="AlphaFoldDB" id="A0A2M7E786"/>
<dbReference type="Gene3D" id="1.20.272.10">
    <property type="match status" value="1"/>
</dbReference>
<dbReference type="GO" id="GO:0006261">
    <property type="term" value="P:DNA-templated DNA replication"/>
    <property type="evidence" value="ECO:0007669"/>
    <property type="project" value="TreeGrafter"/>
</dbReference>
<sequence>MYVILARKYRPQNFEEVIGQEHITRTLARAITSGRIASAYLFAGQRGVGKTSLARILAKALNCEKGPTPNPCNQCDSCKEITAGNNIDVLEIDGASNRGIDQIRDLRENVKFIPSKSRFKIYIIDEVHMLTTEAFNALLKTLEEPPAHIKFIFATTQPERIIPTILSRCQRFDFKPIKTAEILVRLKNISERENVKAEEEALKKVALFSSGSLRDAISTLDQLISFSEEDKIDLAEVNDLLGLTEEEVYFKIVETIINNNPVSLFAITHKLISQGKDLGCFFTGLLGYFRNILLVKENIPSSLLDINAQSRESLKEQSGNFSSEELFQIIERIFLFRGEVAKEESASIASEVFLFSLLKDFSKKTPPVEEKTTKPTTSYVISDEEIKEVWPLVLEEVKENKKALEACLREGRIKKVEDESVTVEFGRKYGFHKEMVGKNRKIIEEILGKKFSKKFTVKTAFGEQEEEIEPSKPAGSKRELTLEEEKKIKNILDLFGGKIASRKGE</sequence>
<dbReference type="NCBIfam" id="TIGR02397">
    <property type="entry name" value="dnaX_nterm"/>
    <property type="match status" value="1"/>
</dbReference>
<dbReference type="SUPFAM" id="SSF52540">
    <property type="entry name" value="P-loop containing nucleoside triphosphate hydrolases"/>
    <property type="match status" value="1"/>
</dbReference>
<evidence type="ECO:0000256" key="3">
    <source>
        <dbReference type="ARBA" id="ARBA00022695"/>
    </source>
</evidence>
<dbReference type="SUPFAM" id="SSF48019">
    <property type="entry name" value="post-AAA+ oligomerization domain-like"/>
    <property type="match status" value="1"/>
</dbReference>
<comment type="subunit">
    <text evidence="11">DNA polymerase III contains a core (composed of alpha, epsilon and theta chains) that associates with a tau subunit. This core dimerizes to form the POLIII' complex. PolIII' associates with the gamma complex (composed of gamma, delta, delta', psi and chi chains) and with the beta chain to form the complete DNA polymerase III complex.</text>
</comment>
<dbReference type="NCBIfam" id="NF004046">
    <property type="entry name" value="PRK05563.1"/>
    <property type="match status" value="1"/>
</dbReference>
<dbReference type="InterPro" id="IPR012763">
    <property type="entry name" value="DNA_pol_III_sug/sutau_N"/>
</dbReference>
<name>A0A2M7E786_9BACT</name>
<dbReference type="PANTHER" id="PTHR11669:SF0">
    <property type="entry name" value="PROTEIN STICHEL-LIKE 2"/>
    <property type="match status" value="1"/>
</dbReference>
<dbReference type="Pfam" id="PF12169">
    <property type="entry name" value="DNA_pol3_gamma3"/>
    <property type="match status" value="1"/>
</dbReference>
<keyword evidence="4 11" id="KW-0235">DNA replication</keyword>
<dbReference type="InterPro" id="IPR022754">
    <property type="entry name" value="DNA_pol_III_gamma-3"/>
</dbReference>
<dbReference type="EC" id="2.7.7.7" evidence="11"/>
<feature type="domain" description="AAA+ ATPase" evidence="12">
    <location>
        <begin position="36"/>
        <end position="178"/>
    </location>
</feature>
<dbReference type="InterPro" id="IPR045085">
    <property type="entry name" value="HLD_clamp_pol_III_gamma_tau"/>
</dbReference>
<reference evidence="14" key="1">
    <citation type="submission" date="2017-09" db="EMBL/GenBank/DDBJ databases">
        <title>Depth-based differentiation of microbial function through sediment-hosted aquifers and enrichment of novel symbionts in the deep terrestrial subsurface.</title>
        <authorList>
            <person name="Probst A.J."/>
            <person name="Ladd B."/>
            <person name="Jarett J.K."/>
            <person name="Geller-Mcgrath D.E."/>
            <person name="Sieber C.M.K."/>
            <person name="Emerson J.B."/>
            <person name="Anantharaman K."/>
            <person name="Thomas B.C."/>
            <person name="Malmstrom R."/>
            <person name="Stieglmeier M."/>
            <person name="Klingl A."/>
            <person name="Woyke T."/>
            <person name="Ryan C.M."/>
            <person name="Banfield J.F."/>
        </authorList>
    </citation>
    <scope>NUCLEOTIDE SEQUENCE [LARGE SCALE GENOMIC DNA]</scope>
</reference>
<dbReference type="InterPro" id="IPR008921">
    <property type="entry name" value="DNA_pol3_clamp-load_cplx_C"/>
</dbReference>
<evidence type="ECO:0000313" key="14">
    <source>
        <dbReference type="Proteomes" id="UP000228886"/>
    </source>
</evidence>
<evidence type="ECO:0000256" key="4">
    <source>
        <dbReference type="ARBA" id="ARBA00022705"/>
    </source>
</evidence>
<dbReference type="CDD" id="cd18137">
    <property type="entry name" value="HLD_clamp_pol_III_gamma_tau"/>
    <property type="match status" value="1"/>
</dbReference>
<dbReference type="Pfam" id="PF13177">
    <property type="entry name" value="DNA_pol3_delta2"/>
    <property type="match status" value="1"/>
</dbReference>
<dbReference type="GO" id="GO:0046872">
    <property type="term" value="F:metal ion binding"/>
    <property type="evidence" value="ECO:0007669"/>
    <property type="project" value="UniProtKB-KW"/>
</dbReference>
<dbReference type="PRINTS" id="PR00300">
    <property type="entry name" value="CLPPROTEASEA"/>
</dbReference>
<dbReference type="Proteomes" id="UP000228886">
    <property type="component" value="Unassembled WGS sequence"/>
</dbReference>
<dbReference type="InterPro" id="IPR050238">
    <property type="entry name" value="DNA_Rep/Repair_Clamp_Loader"/>
</dbReference>
<dbReference type="GO" id="GO:0003677">
    <property type="term" value="F:DNA binding"/>
    <property type="evidence" value="ECO:0007669"/>
    <property type="project" value="InterPro"/>
</dbReference>
<protein>
    <recommendedName>
        <fullName evidence="11">DNA polymerase III subunit gamma/tau</fullName>
        <ecNumber evidence="11">2.7.7.7</ecNumber>
    </recommendedName>
</protein>
<evidence type="ECO:0000256" key="9">
    <source>
        <dbReference type="ARBA" id="ARBA00022932"/>
    </source>
</evidence>
<keyword evidence="6 11" id="KW-0547">Nucleotide-binding</keyword>
<comment type="caution">
    <text evidence="13">The sequence shown here is derived from an EMBL/GenBank/DDBJ whole genome shotgun (WGS) entry which is preliminary data.</text>
</comment>
<evidence type="ECO:0000256" key="5">
    <source>
        <dbReference type="ARBA" id="ARBA00022723"/>
    </source>
</evidence>
<dbReference type="GO" id="GO:0005524">
    <property type="term" value="F:ATP binding"/>
    <property type="evidence" value="ECO:0007669"/>
    <property type="project" value="UniProtKB-KW"/>
</dbReference>
<dbReference type="GO" id="GO:0009360">
    <property type="term" value="C:DNA polymerase III complex"/>
    <property type="evidence" value="ECO:0007669"/>
    <property type="project" value="InterPro"/>
</dbReference>
<evidence type="ECO:0000256" key="11">
    <source>
        <dbReference type="RuleBase" id="RU364063"/>
    </source>
</evidence>
<dbReference type="SMART" id="SM00382">
    <property type="entry name" value="AAA"/>
    <property type="match status" value="1"/>
</dbReference>
<evidence type="ECO:0000313" key="13">
    <source>
        <dbReference type="EMBL" id="PIV63551.1"/>
    </source>
</evidence>
<keyword evidence="2 11" id="KW-0808">Transferase</keyword>
<evidence type="ECO:0000256" key="7">
    <source>
        <dbReference type="ARBA" id="ARBA00022833"/>
    </source>
</evidence>
<evidence type="ECO:0000259" key="12">
    <source>
        <dbReference type="SMART" id="SM00382"/>
    </source>
</evidence>
<evidence type="ECO:0000256" key="2">
    <source>
        <dbReference type="ARBA" id="ARBA00022679"/>
    </source>
</evidence>
<evidence type="ECO:0000256" key="10">
    <source>
        <dbReference type="ARBA" id="ARBA00049244"/>
    </source>
</evidence>
<dbReference type="InterPro" id="IPR027417">
    <property type="entry name" value="P-loop_NTPase"/>
</dbReference>
<dbReference type="InterPro" id="IPR048448">
    <property type="entry name" value="DnaX-like_C"/>
</dbReference>
<gene>
    <name evidence="11" type="primary">dnaX</name>
    <name evidence="13" type="ORF">COS11_06820</name>
</gene>
<evidence type="ECO:0000256" key="1">
    <source>
        <dbReference type="ARBA" id="ARBA00006360"/>
    </source>
</evidence>
<dbReference type="Gene3D" id="3.40.50.300">
    <property type="entry name" value="P-loop containing nucleotide triphosphate hydrolases"/>
    <property type="match status" value="1"/>
</dbReference>
<accession>A0A2M7E786</accession>
<dbReference type="Pfam" id="PF20964">
    <property type="entry name" value="DnaX_C"/>
    <property type="match status" value="1"/>
</dbReference>
<dbReference type="FunFam" id="3.40.50.300:FF:000014">
    <property type="entry name" value="DNA polymerase III subunit gamma/tau"/>
    <property type="match status" value="1"/>
</dbReference>
<dbReference type="CDD" id="cd00009">
    <property type="entry name" value="AAA"/>
    <property type="match status" value="1"/>
</dbReference>
<comment type="similarity">
    <text evidence="1 11">Belongs to the DnaX/STICHEL family.</text>
</comment>
<dbReference type="InterPro" id="IPR001270">
    <property type="entry name" value="ClpA/B"/>
</dbReference>